<evidence type="ECO:0000313" key="2">
    <source>
        <dbReference type="EMBL" id="PIW37100.1"/>
    </source>
</evidence>
<feature type="non-terminal residue" evidence="2">
    <location>
        <position position="273"/>
    </location>
</feature>
<dbReference type="Proteomes" id="UP000230292">
    <property type="component" value="Unassembled WGS sequence"/>
</dbReference>
<evidence type="ECO:0000313" key="3">
    <source>
        <dbReference type="Proteomes" id="UP000230292"/>
    </source>
</evidence>
<dbReference type="AlphaFoldDB" id="A0A2M7H4E4"/>
<reference evidence="2 3" key="1">
    <citation type="submission" date="2017-09" db="EMBL/GenBank/DDBJ databases">
        <title>Depth-based differentiation of microbial function through sediment-hosted aquifers and enrichment of novel symbionts in the deep terrestrial subsurface.</title>
        <authorList>
            <person name="Probst A.J."/>
            <person name="Ladd B."/>
            <person name="Jarett J.K."/>
            <person name="Geller-Mcgrath D.E."/>
            <person name="Sieber C.M."/>
            <person name="Emerson J.B."/>
            <person name="Anantharaman K."/>
            <person name="Thomas B.C."/>
            <person name="Malmstrom R."/>
            <person name="Stieglmeier M."/>
            <person name="Klingl A."/>
            <person name="Woyke T."/>
            <person name="Ryan C.M."/>
            <person name="Banfield J.F."/>
        </authorList>
    </citation>
    <scope>NUCLEOTIDE SEQUENCE [LARGE SCALE GENOMIC DNA]</scope>
    <source>
        <strain evidence="2">CG15_BIG_FIL_POST_REV_8_21_14_020_45_12</strain>
    </source>
</reference>
<sequence length="273" mass="27342">MIHMADTPLPPLGQTPGPGQQSPVSGNAPLGSQAPQDWDPLAGFNQPQAPVSNSAQSSAGSAPPDLFPGLGSPQPAPGSASVDTASTPTDIWPPPLPPEITPAAAATMSSHDAMAPMSSDFGLPPAQAGGGYPVQAQSVSYDPLTSPVSVEPLPPVQGMTTPVAQQPMTSEFPAPTPIESTQAAYPPVSSPDPLSAMGGQEVAANPFSDAHQVVPPITQSGGYPAPAADPISQFPPAQAPTAQPMAGFPVSPAGSTAYPTVAAMPQYNQAIDP</sequence>
<feature type="region of interest" description="Disordered" evidence="1">
    <location>
        <begin position="143"/>
        <end position="200"/>
    </location>
</feature>
<accession>A0A2M7H4E4</accession>
<comment type="caution">
    <text evidence="2">The sequence shown here is derived from an EMBL/GenBank/DDBJ whole genome shotgun (WGS) entry which is preliminary data.</text>
</comment>
<feature type="compositionally biased region" description="Low complexity" evidence="1">
    <location>
        <begin position="234"/>
        <end position="246"/>
    </location>
</feature>
<protein>
    <submittedName>
        <fullName evidence="2">Uncharacterized protein</fullName>
    </submittedName>
</protein>
<feature type="compositionally biased region" description="Polar residues" evidence="1">
    <location>
        <begin position="158"/>
        <end position="169"/>
    </location>
</feature>
<feature type="compositionally biased region" description="Pro residues" evidence="1">
    <location>
        <begin position="91"/>
        <end position="100"/>
    </location>
</feature>
<feature type="compositionally biased region" description="Polar residues" evidence="1">
    <location>
        <begin position="45"/>
        <end position="60"/>
    </location>
</feature>
<gene>
    <name evidence="2" type="ORF">COW24_01965</name>
</gene>
<dbReference type="EMBL" id="PFGC01000023">
    <property type="protein sequence ID" value="PIW37100.1"/>
    <property type="molecule type" value="Genomic_DNA"/>
</dbReference>
<organism evidence="2 3">
    <name type="scientific">Candidatus Kerfeldbacteria bacterium CG15_BIG_FIL_POST_REV_8_21_14_020_45_12</name>
    <dbReference type="NCBI Taxonomy" id="2014247"/>
    <lineage>
        <taxon>Bacteria</taxon>
        <taxon>Candidatus Kerfeldiibacteriota</taxon>
    </lineage>
</organism>
<feature type="region of interest" description="Disordered" evidence="1">
    <location>
        <begin position="1"/>
        <end position="129"/>
    </location>
</feature>
<evidence type="ECO:0000256" key="1">
    <source>
        <dbReference type="SAM" id="MobiDB-lite"/>
    </source>
</evidence>
<feature type="region of interest" description="Disordered" evidence="1">
    <location>
        <begin position="212"/>
        <end position="248"/>
    </location>
</feature>
<name>A0A2M7H4E4_9BACT</name>
<proteinExistence type="predicted"/>